<dbReference type="GO" id="GO:0000026">
    <property type="term" value="F:alpha-1,2-mannosyltransferase activity"/>
    <property type="evidence" value="ECO:0007669"/>
    <property type="project" value="TreeGrafter"/>
</dbReference>
<evidence type="ECO:0000256" key="5">
    <source>
        <dbReference type="ARBA" id="ARBA00022679"/>
    </source>
</evidence>
<evidence type="ECO:0000256" key="8">
    <source>
        <dbReference type="ARBA" id="ARBA00022989"/>
    </source>
</evidence>
<evidence type="ECO:0000256" key="11">
    <source>
        <dbReference type="RuleBase" id="RU363075"/>
    </source>
</evidence>
<dbReference type="InterPro" id="IPR005599">
    <property type="entry name" value="GPI_mannosylTrfase"/>
</dbReference>
<proteinExistence type="inferred from homology"/>
<gene>
    <name evidence="12" type="ORF">NQ314_007783</name>
</gene>
<keyword evidence="5" id="KW-0808">Transferase</keyword>
<evidence type="ECO:0000313" key="13">
    <source>
        <dbReference type="Proteomes" id="UP001162156"/>
    </source>
</evidence>
<comment type="similarity">
    <text evidence="10">Belongs to the glycosyltransferase 22 family. PIGZ subfamily.</text>
</comment>
<keyword evidence="7 11" id="KW-0256">Endoplasmic reticulum</keyword>
<name>A0AAV8YJG0_9CUCU</name>
<evidence type="ECO:0000256" key="10">
    <source>
        <dbReference type="ARBA" id="ARBA00038466"/>
    </source>
</evidence>
<keyword evidence="3" id="KW-0337">GPI-anchor biosynthesis</keyword>
<comment type="pathway">
    <text evidence="2">Glycolipid biosynthesis; glycosylphosphatidylinositol-anchor biosynthesis.</text>
</comment>
<evidence type="ECO:0000256" key="4">
    <source>
        <dbReference type="ARBA" id="ARBA00022676"/>
    </source>
</evidence>
<dbReference type="Proteomes" id="UP001162156">
    <property type="component" value="Unassembled WGS sequence"/>
</dbReference>
<evidence type="ECO:0000256" key="3">
    <source>
        <dbReference type="ARBA" id="ARBA00022502"/>
    </source>
</evidence>
<evidence type="ECO:0000256" key="6">
    <source>
        <dbReference type="ARBA" id="ARBA00022692"/>
    </source>
</evidence>
<evidence type="ECO:0000256" key="1">
    <source>
        <dbReference type="ARBA" id="ARBA00004477"/>
    </source>
</evidence>
<sequence>MARLEVSSFFTLFWYLIILRIILVCIPQTGYIHPDEFFQSVEVLAGKFLDVEYSPPWEFNSTFPIRSMTIPYFTIGMSYKFLRDINNLAEEYLARTLLTPYVILVVPRLLMCSIRKFHLLPSVRSIKCLMTLSFITPVILLSLFPHQEPRFLIPIIIPLTYVHGMTVLPEPETVIVEAPKTQLKDVRVKTKSPSFFLLKIWLIVNTLLMIFYGFLHQGGVYQATAYISKDLRLTPLTTENLVISYTQRGNPNIQLVVEFFLYEQGSENVSYILKKLHTIINVNTRNSHSKSKQLKVYLLISSSLEDQLNYLLGKQFLNVYLVETFYPHLSMEAFPDLTKYCLEIIAPFFSQNCTVLTYEQYLWKVGRSVGLSLYEVALNDM</sequence>
<keyword evidence="4 11" id="KW-0328">Glycosyltransferase</keyword>
<comment type="caution">
    <text evidence="12">The sequence shown here is derived from an EMBL/GenBank/DDBJ whole genome shotgun (WGS) entry which is preliminary data.</text>
</comment>
<dbReference type="PANTHER" id="PTHR22760">
    <property type="entry name" value="GLYCOSYLTRANSFERASE"/>
    <property type="match status" value="1"/>
</dbReference>
<dbReference type="EMBL" id="JANEYF010002153">
    <property type="protein sequence ID" value="KAJ8950797.1"/>
    <property type="molecule type" value="Genomic_DNA"/>
</dbReference>
<keyword evidence="8 11" id="KW-1133">Transmembrane helix</keyword>
<comment type="subcellular location">
    <subcellularLocation>
        <location evidence="1 11">Endoplasmic reticulum membrane</location>
        <topology evidence="1 11">Multi-pass membrane protein</topology>
    </subcellularLocation>
</comment>
<keyword evidence="6 11" id="KW-0812">Transmembrane</keyword>
<keyword evidence="9 11" id="KW-0472">Membrane</keyword>
<dbReference type="Pfam" id="PF03901">
    <property type="entry name" value="Glyco_transf_22"/>
    <property type="match status" value="1"/>
</dbReference>
<dbReference type="AlphaFoldDB" id="A0AAV8YJG0"/>
<dbReference type="EC" id="2.4.1.-" evidence="11"/>
<evidence type="ECO:0000313" key="12">
    <source>
        <dbReference type="EMBL" id="KAJ8950797.1"/>
    </source>
</evidence>
<keyword evidence="13" id="KW-1185">Reference proteome</keyword>
<dbReference type="GO" id="GO:0006506">
    <property type="term" value="P:GPI anchor biosynthetic process"/>
    <property type="evidence" value="ECO:0007669"/>
    <property type="project" value="UniProtKB-KW"/>
</dbReference>
<feature type="transmembrane region" description="Helical" evidence="11">
    <location>
        <begin position="196"/>
        <end position="215"/>
    </location>
</feature>
<feature type="transmembrane region" description="Helical" evidence="11">
    <location>
        <begin position="12"/>
        <end position="32"/>
    </location>
</feature>
<organism evidence="12 13">
    <name type="scientific">Rhamnusium bicolor</name>
    <dbReference type="NCBI Taxonomy" id="1586634"/>
    <lineage>
        <taxon>Eukaryota</taxon>
        <taxon>Metazoa</taxon>
        <taxon>Ecdysozoa</taxon>
        <taxon>Arthropoda</taxon>
        <taxon>Hexapoda</taxon>
        <taxon>Insecta</taxon>
        <taxon>Pterygota</taxon>
        <taxon>Neoptera</taxon>
        <taxon>Endopterygota</taxon>
        <taxon>Coleoptera</taxon>
        <taxon>Polyphaga</taxon>
        <taxon>Cucujiformia</taxon>
        <taxon>Chrysomeloidea</taxon>
        <taxon>Cerambycidae</taxon>
        <taxon>Lepturinae</taxon>
        <taxon>Rhagiini</taxon>
        <taxon>Rhamnusium</taxon>
    </lineage>
</organism>
<protein>
    <recommendedName>
        <fullName evidence="11">Mannosyltransferase</fullName>
        <ecNumber evidence="11">2.4.1.-</ecNumber>
    </recommendedName>
</protein>
<reference evidence="12" key="1">
    <citation type="journal article" date="2023" name="Insect Mol. Biol.">
        <title>Genome sequencing provides insights into the evolution of gene families encoding plant cell wall-degrading enzymes in longhorned beetles.</title>
        <authorList>
            <person name="Shin N.R."/>
            <person name="Okamura Y."/>
            <person name="Kirsch R."/>
            <person name="Pauchet Y."/>
        </authorList>
    </citation>
    <scope>NUCLEOTIDE SEQUENCE</scope>
    <source>
        <strain evidence="12">RBIC_L_NR</strain>
    </source>
</reference>
<evidence type="ECO:0000256" key="9">
    <source>
        <dbReference type="ARBA" id="ARBA00023136"/>
    </source>
</evidence>
<dbReference type="GO" id="GO:0005789">
    <property type="term" value="C:endoplasmic reticulum membrane"/>
    <property type="evidence" value="ECO:0007669"/>
    <property type="project" value="UniProtKB-SubCell"/>
</dbReference>
<evidence type="ECO:0000256" key="7">
    <source>
        <dbReference type="ARBA" id="ARBA00022824"/>
    </source>
</evidence>
<comment type="caution">
    <text evidence="11">Lacks conserved residue(s) required for the propagation of feature annotation.</text>
</comment>
<evidence type="ECO:0000256" key="2">
    <source>
        <dbReference type="ARBA" id="ARBA00004687"/>
    </source>
</evidence>
<accession>A0AAV8YJG0</accession>
<dbReference type="PANTHER" id="PTHR22760:SF3">
    <property type="entry name" value="GPI MANNOSYLTRANSFERASE 4"/>
    <property type="match status" value="1"/>
</dbReference>